<dbReference type="RefSeq" id="WP_263726105.1">
    <property type="nucleotide sequence ID" value="NZ_CP106882.1"/>
</dbReference>
<dbReference type="SUPFAM" id="SSF47413">
    <property type="entry name" value="lambda repressor-like DNA-binding domains"/>
    <property type="match status" value="1"/>
</dbReference>
<name>A0ABY6GFH5_9BURK</name>
<feature type="domain" description="HTH cro/C1-type" evidence="2">
    <location>
        <begin position="25"/>
        <end position="78"/>
    </location>
</feature>
<evidence type="ECO:0000259" key="2">
    <source>
        <dbReference type="PROSITE" id="PS50943"/>
    </source>
</evidence>
<evidence type="ECO:0000313" key="4">
    <source>
        <dbReference type="Proteomes" id="UP001162800"/>
    </source>
</evidence>
<keyword evidence="3" id="KW-0614">Plasmid</keyword>
<dbReference type="Proteomes" id="UP001162800">
    <property type="component" value="Plasmid unnamed1"/>
</dbReference>
<organism evidence="3 4">
    <name type="scientific">Comamonas endophytica</name>
    <dbReference type="NCBI Taxonomy" id="2949090"/>
    <lineage>
        <taxon>Bacteria</taxon>
        <taxon>Pseudomonadati</taxon>
        <taxon>Pseudomonadota</taxon>
        <taxon>Betaproteobacteria</taxon>
        <taxon>Burkholderiales</taxon>
        <taxon>Comamonadaceae</taxon>
        <taxon>Comamonas</taxon>
    </lineage>
</organism>
<dbReference type="Gene3D" id="1.10.260.40">
    <property type="entry name" value="lambda repressor-like DNA-binding domains"/>
    <property type="match status" value="1"/>
</dbReference>
<evidence type="ECO:0000256" key="1">
    <source>
        <dbReference type="SAM" id="MobiDB-lite"/>
    </source>
</evidence>
<geneLocation type="plasmid" evidence="3 4">
    <name>unnamed1</name>
</geneLocation>
<dbReference type="EMBL" id="CP106882">
    <property type="protein sequence ID" value="UYG53658.1"/>
    <property type="molecule type" value="Genomic_DNA"/>
</dbReference>
<dbReference type="PROSITE" id="PS50943">
    <property type="entry name" value="HTH_CROC1"/>
    <property type="match status" value="1"/>
</dbReference>
<dbReference type="CDD" id="cd00093">
    <property type="entry name" value="HTH_XRE"/>
    <property type="match status" value="1"/>
</dbReference>
<evidence type="ECO:0000313" key="3">
    <source>
        <dbReference type="EMBL" id="UYG53658.1"/>
    </source>
</evidence>
<feature type="compositionally biased region" description="Basic and acidic residues" evidence="1">
    <location>
        <begin position="101"/>
        <end position="112"/>
    </location>
</feature>
<proteinExistence type="predicted"/>
<dbReference type="SMART" id="SM00530">
    <property type="entry name" value="HTH_XRE"/>
    <property type="match status" value="1"/>
</dbReference>
<dbReference type="InterPro" id="IPR001387">
    <property type="entry name" value="Cro/C1-type_HTH"/>
</dbReference>
<reference evidence="3" key="1">
    <citation type="submission" date="2022-09" db="EMBL/GenBank/DDBJ databases">
        <title>The complete genome of Acidovorax sp. 5MLIR.</title>
        <authorList>
            <person name="Liu L."/>
            <person name="Yue J."/>
            <person name="Yang F."/>
            <person name="Yuan J."/>
            <person name="Li L."/>
        </authorList>
    </citation>
    <scope>NUCLEOTIDE SEQUENCE</scope>
    <source>
        <strain evidence="3">5MLIR</strain>
        <plasmid evidence="3">unnamed1</plasmid>
    </source>
</reference>
<sequence>MQKSPVPVVVQRELASLATRAAVVRKARHLTQADLAHLADVGISTVAAVEGGHDGVSIGNLLKLMSALGVLEQTGKLFELQADPGLVDYARERLQPPPLAERPHVVRREPDA</sequence>
<gene>
    <name evidence="3" type="ORF">M9799_17105</name>
</gene>
<feature type="region of interest" description="Disordered" evidence="1">
    <location>
        <begin position="93"/>
        <end position="112"/>
    </location>
</feature>
<keyword evidence="4" id="KW-1185">Reference proteome</keyword>
<dbReference type="InterPro" id="IPR010982">
    <property type="entry name" value="Lambda_DNA-bd_dom_sf"/>
</dbReference>
<dbReference type="Pfam" id="PF01381">
    <property type="entry name" value="HTH_3"/>
    <property type="match status" value="1"/>
</dbReference>
<protein>
    <submittedName>
        <fullName evidence="3">Helix-turn-helix domain-containing protein</fullName>
    </submittedName>
</protein>
<accession>A0ABY6GFH5</accession>